<evidence type="ECO:0000313" key="1">
    <source>
        <dbReference type="EMBL" id="KAK0485331.1"/>
    </source>
</evidence>
<accession>A0AA39PKD7</accession>
<dbReference type="Proteomes" id="UP001175228">
    <property type="component" value="Unassembled WGS sequence"/>
</dbReference>
<gene>
    <name evidence="1" type="ORF">EDD18DRAFT_1111650</name>
</gene>
<organism evidence="1 2">
    <name type="scientific">Armillaria luteobubalina</name>
    <dbReference type="NCBI Taxonomy" id="153913"/>
    <lineage>
        <taxon>Eukaryota</taxon>
        <taxon>Fungi</taxon>
        <taxon>Dikarya</taxon>
        <taxon>Basidiomycota</taxon>
        <taxon>Agaricomycotina</taxon>
        <taxon>Agaricomycetes</taxon>
        <taxon>Agaricomycetidae</taxon>
        <taxon>Agaricales</taxon>
        <taxon>Marasmiineae</taxon>
        <taxon>Physalacriaceae</taxon>
        <taxon>Armillaria</taxon>
    </lineage>
</organism>
<evidence type="ECO:0000313" key="2">
    <source>
        <dbReference type="Proteomes" id="UP001175228"/>
    </source>
</evidence>
<dbReference type="EMBL" id="JAUEPU010000052">
    <property type="protein sequence ID" value="KAK0485331.1"/>
    <property type="molecule type" value="Genomic_DNA"/>
</dbReference>
<dbReference type="AlphaFoldDB" id="A0AA39PKD7"/>
<name>A0AA39PKD7_9AGAR</name>
<keyword evidence="2" id="KW-1185">Reference proteome</keyword>
<sequence>MGQGVLHHTEYLKDSNNPAFFTNKKHWKSIQDGSLQHKGEKYFCNKWAYSRQPNTKQTSANPSQYWKAASNLKYNMFLFAEQPTSFINLWNHFRKDKSSEKGQPAVELFPQFGALQAYLLASNYAIAGLATMPTNAEMTTVIKIINLGGIKGIFFLDLPCSGEEEIVLSFKYNCKYLSKVIPASWQEQMNFNVITKRGLDDRYCYKILVQWSQGENGKLLKSY</sequence>
<reference evidence="1" key="1">
    <citation type="submission" date="2023-06" db="EMBL/GenBank/DDBJ databases">
        <authorList>
            <consortium name="Lawrence Berkeley National Laboratory"/>
            <person name="Ahrendt S."/>
            <person name="Sahu N."/>
            <person name="Indic B."/>
            <person name="Wong-Bajracharya J."/>
            <person name="Merenyi Z."/>
            <person name="Ke H.-M."/>
            <person name="Monk M."/>
            <person name="Kocsube S."/>
            <person name="Drula E."/>
            <person name="Lipzen A."/>
            <person name="Balint B."/>
            <person name="Henrissat B."/>
            <person name="Andreopoulos B."/>
            <person name="Martin F.M."/>
            <person name="Harder C.B."/>
            <person name="Rigling D."/>
            <person name="Ford K.L."/>
            <person name="Foster G.D."/>
            <person name="Pangilinan J."/>
            <person name="Papanicolaou A."/>
            <person name="Barry K."/>
            <person name="LaButti K."/>
            <person name="Viragh M."/>
            <person name="Koriabine M."/>
            <person name="Yan M."/>
            <person name="Riley R."/>
            <person name="Champramary S."/>
            <person name="Plett K.L."/>
            <person name="Tsai I.J."/>
            <person name="Slot J."/>
            <person name="Sipos G."/>
            <person name="Plett J."/>
            <person name="Nagy L.G."/>
            <person name="Grigoriev I.V."/>
        </authorList>
    </citation>
    <scope>NUCLEOTIDE SEQUENCE</scope>
    <source>
        <strain evidence="1">HWK02</strain>
    </source>
</reference>
<comment type="caution">
    <text evidence="1">The sequence shown here is derived from an EMBL/GenBank/DDBJ whole genome shotgun (WGS) entry which is preliminary data.</text>
</comment>
<proteinExistence type="predicted"/>
<protein>
    <submittedName>
        <fullName evidence="1">Uncharacterized protein</fullName>
    </submittedName>
</protein>